<dbReference type="FunFam" id="3.30.450.20:FF:000060">
    <property type="entry name" value="Sensor protein FixL"/>
    <property type="match status" value="1"/>
</dbReference>
<accession>A0A8D4VL20</accession>
<dbReference type="EMBL" id="AP019782">
    <property type="protein sequence ID" value="BBL70088.1"/>
    <property type="molecule type" value="Genomic_DNA"/>
</dbReference>
<dbReference type="CDD" id="cd00088">
    <property type="entry name" value="HPT"/>
    <property type="match status" value="1"/>
</dbReference>
<dbReference type="Proteomes" id="UP000824988">
    <property type="component" value="Chromosome"/>
</dbReference>
<dbReference type="InterPro" id="IPR003661">
    <property type="entry name" value="HisK_dim/P_dom"/>
</dbReference>
<dbReference type="FunFam" id="3.30.565.10:FF:000010">
    <property type="entry name" value="Sensor histidine kinase RcsC"/>
    <property type="match status" value="1"/>
</dbReference>
<feature type="domain" description="Histidine kinase" evidence="17">
    <location>
        <begin position="937"/>
        <end position="1158"/>
    </location>
</feature>
<evidence type="ECO:0000256" key="5">
    <source>
        <dbReference type="ARBA" id="ARBA00022679"/>
    </source>
</evidence>
<dbReference type="SMART" id="SM00388">
    <property type="entry name" value="HisKA"/>
    <property type="match status" value="1"/>
</dbReference>
<feature type="domain" description="Response regulatory" evidence="18">
    <location>
        <begin position="1322"/>
        <end position="1438"/>
    </location>
</feature>
<feature type="domain" description="PAS" evidence="19">
    <location>
        <begin position="663"/>
        <end position="718"/>
    </location>
</feature>
<keyword evidence="11" id="KW-0131">Cell cycle</keyword>
<dbReference type="InterPro" id="IPR003594">
    <property type="entry name" value="HATPase_dom"/>
</dbReference>
<keyword evidence="5" id="KW-0808">Transferase</keyword>
<comment type="catalytic activity">
    <reaction evidence="1">
        <text>ATP + protein L-histidine = ADP + protein N-phospho-L-histidine.</text>
        <dbReference type="EC" id="2.7.13.3"/>
    </reaction>
</comment>
<dbReference type="PANTHER" id="PTHR45339">
    <property type="entry name" value="HYBRID SIGNAL TRANSDUCTION HISTIDINE KINASE J"/>
    <property type="match status" value="1"/>
</dbReference>
<dbReference type="PROSITE" id="PS50112">
    <property type="entry name" value="PAS"/>
    <property type="match status" value="4"/>
</dbReference>
<evidence type="ECO:0000313" key="24">
    <source>
        <dbReference type="Proteomes" id="UP000824988"/>
    </source>
</evidence>
<evidence type="ECO:0000256" key="11">
    <source>
        <dbReference type="ARBA" id="ARBA00023306"/>
    </source>
</evidence>
<evidence type="ECO:0000256" key="8">
    <source>
        <dbReference type="ARBA" id="ARBA00022840"/>
    </source>
</evidence>
<evidence type="ECO:0000259" key="18">
    <source>
        <dbReference type="PROSITE" id="PS50110"/>
    </source>
</evidence>
<dbReference type="Pfam" id="PF00672">
    <property type="entry name" value="HAMP"/>
    <property type="match status" value="1"/>
</dbReference>
<feature type="transmembrane region" description="Helical" evidence="16">
    <location>
        <begin position="317"/>
        <end position="336"/>
    </location>
</feature>
<dbReference type="InterPro" id="IPR005467">
    <property type="entry name" value="His_kinase_dom"/>
</dbReference>
<dbReference type="InterPro" id="IPR003660">
    <property type="entry name" value="HAMP_dom"/>
</dbReference>
<feature type="domain" description="Response regulatory" evidence="18">
    <location>
        <begin position="1175"/>
        <end position="1300"/>
    </location>
</feature>
<dbReference type="SMART" id="SM00304">
    <property type="entry name" value="HAMP"/>
    <property type="match status" value="1"/>
</dbReference>
<protein>
    <recommendedName>
        <fullName evidence="13">Sensor protein FixL</fullName>
        <ecNumber evidence="3">2.7.13.3</ecNumber>
    </recommendedName>
</protein>
<keyword evidence="8" id="KW-0067">ATP-binding</keyword>
<dbReference type="RefSeq" id="WP_221048215.1">
    <property type="nucleotide sequence ID" value="NZ_AP019782.1"/>
</dbReference>
<dbReference type="InterPro" id="IPR013655">
    <property type="entry name" value="PAS_fold_3"/>
</dbReference>
<evidence type="ECO:0000256" key="12">
    <source>
        <dbReference type="ARBA" id="ARBA00059827"/>
    </source>
</evidence>
<dbReference type="Pfam" id="PF08447">
    <property type="entry name" value="PAS_3"/>
    <property type="match status" value="1"/>
</dbReference>
<evidence type="ECO:0000256" key="15">
    <source>
        <dbReference type="PROSITE-ProRule" id="PRU00169"/>
    </source>
</evidence>
<dbReference type="KEGG" id="moz:MoryE10_06940"/>
<gene>
    <name evidence="23" type="ORF">MoryE10_06940</name>
</gene>
<dbReference type="Pfam" id="PF00512">
    <property type="entry name" value="HisKA"/>
    <property type="match status" value="1"/>
</dbReference>
<feature type="domain" description="PAS" evidence="19">
    <location>
        <begin position="535"/>
        <end position="605"/>
    </location>
</feature>
<evidence type="ECO:0000259" key="19">
    <source>
        <dbReference type="PROSITE" id="PS50112"/>
    </source>
</evidence>
<dbReference type="PROSITE" id="PS50885">
    <property type="entry name" value="HAMP"/>
    <property type="match status" value="1"/>
</dbReference>
<proteinExistence type="predicted"/>
<evidence type="ECO:0000256" key="10">
    <source>
        <dbReference type="ARBA" id="ARBA00023136"/>
    </source>
</evidence>
<evidence type="ECO:0000256" key="6">
    <source>
        <dbReference type="ARBA" id="ARBA00022741"/>
    </source>
</evidence>
<feature type="domain" description="PAC" evidence="20">
    <location>
        <begin position="612"/>
        <end position="662"/>
    </location>
</feature>
<name>A0A8D4VL20_9GAMM</name>
<dbReference type="Pfam" id="PF01627">
    <property type="entry name" value="Hpt"/>
    <property type="match status" value="1"/>
</dbReference>
<dbReference type="Pfam" id="PF00989">
    <property type="entry name" value="PAS"/>
    <property type="match status" value="1"/>
</dbReference>
<evidence type="ECO:0000256" key="4">
    <source>
        <dbReference type="ARBA" id="ARBA00022553"/>
    </source>
</evidence>
<dbReference type="GO" id="GO:0006355">
    <property type="term" value="P:regulation of DNA-templated transcription"/>
    <property type="evidence" value="ECO:0007669"/>
    <property type="project" value="InterPro"/>
</dbReference>
<reference evidence="23" key="1">
    <citation type="submission" date="2019-06" db="EMBL/GenBank/DDBJ databases">
        <title>Complete genome sequence of Methylogaea oryzae strain JCM16910.</title>
        <authorList>
            <person name="Asakawa S."/>
        </authorList>
    </citation>
    <scope>NUCLEOTIDE SEQUENCE</scope>
    <source>
        <strain evidence="23">E10</strain>
    </source>
</reference>
<dbReference type="PANTHER" id="PTHR45339:SF1">
    <property type="entry name" value="HYBRID SIGNAL TRANSDUCTION HISTIDINE KINASE J"/>
    <property type="match status" value="1"/>
</dbReference>
<dbReference type="SMART" id="SM00387">
    <property type="entry name" value="HATPase_c"/>
    <property type="match status" value="1"/>
</dbReference>
<dbReference type="Pfam" id="PF00072">
    <property type="entry name" value="Response_reg"/>
    <property type="match status" value="2"/>
</dbReference>
<dbReference type="FunFam" id="1.10.287.130:FF:000038">
    <property type="entry name" value="Sensory transduction histidine kinase"/>
    <property type="match status" value="1"/>
</dbReference>
<comment type="subcellular location">
    <subcellularLocation>
        <location evidence="2">Membrane</location>
    </subcellularLocation>
</comment>
<organism evidence="23 24">
    <name type="scientific">Methylogaea oryzae</name>
    <dbReference type="NCBI Taxonomy" id="1295382"/>
    <lineage>
        <taxon>Bacteria</taxon>
        <taxon>Pseudomonadati</taxon>
        <taxon>Pseudomonadota</taxon>
        <taxon>Gammaproteobacteria</taxon>
        <taxon>Methylococcales</taxon>
        <taxon>Methylococcaceae</taxon>
        <taxon>Methylogaea</taxon>
    </lineage>
</organism>
<dbReference type="Pfam" id="PF13426">
    <property type="entry name" value="PAS_9"/>
    <property type="match status" value="1"/>
</dbReference>
<evidence type="ECO:0000256" key="7">
    <source>
        <dbReference type="ARBA" id="ARBA00022777"/>
    </source>
</evidence>
<dbReference type="InterPro" id="IPR013656">
    <property type="entry name" value="PAS_4"/>
</dbReference>
<evidence type="ECO:0000256" key="9">
    <source>
        <dbReference type="ARBA" id="ARBA00023012"/>
    </source>
</evidence>
<keyword evidence="24" id="KW-1185">Reference proteome</keyword>
<dbReference type="CDD" id="cd00082">
    <property type="entry name" value="HisKA"/>
    <property type="match status" value="1"/>
</dbReference>
<dbReference type="CDD" id="cd16922">
    <property type="entry name" value="HATPase_EvgS-ArcB-TorS-like"/>
    <property type="match status" value="1"/>
</dbReference>
<dbReference type="CDD" id="cd17546">
    <property type="entry name" value="REC_hyHK_CKI1_RcsC-like"/>
    <property type="match status" value="2"/>
</dbReference>
<dbReference type="InterPro" id="IPR001789">
    <property type="entry name" value="Sig_transdc_resp-reg_receiver"/>
</dbReference>
<feature type="modified residue" description="4-aspartylphosphate" evidence="15">
    <location>
        <position position="1229"/>
    </location>
</feature>
<dbReference type="CDD" id="cd06225">
    <property type="entry name" value="HAMP"/>
    <property type="match status" value="1"/>
</dbReference>
<dbReference type="Pfam" id="PF02518">
    <property type="entry name" value="HATPase_c"/>
    <property type="match status" value="1"/>
</dbReference>
<dbReference type="InterPro" id="IPR000700">
    <property type="entry name" value="PAS-assoc_C"/>
</dbReference>
<feature type="domain" description="HAMP" evidence="21">
    <location>
        <begin position="337"/>
        <end position="389"/>
    </location>
</feature>
<dbReference type="SMART" id="SM00448">
    <property type="entry name" value="REC"/>
    <property type="match status" value="2"/>
</dbReference>
<evidence type="ECO:0000313" key="23">
    <source>
        <dbReference type="EMBL" id="BBL70088.1"/>
    </source>
</evidence>
<dbReference type="InterPro" id="IPR001610">
    <property type="entry name" value="PAC"/>
</dbReference>
<evidence type="ECO:0000256" key="13">
    <source>
        <dbReference type="ARBA" id="ARBA00070616"/>
    </source>
</evidence>
<dbReference type="InterPro" id="IPR000014">
    <property type="entry name" value="PAS"/>
</dbReference>
<keyword evidence="16" id="KW-0812">Transmembrane</keyword>
<dbReference type="GO" id="GO:0016020">
    <property type="term" value="C:membrane"/>
    <property type="evidence" value="ECO:0007669"/>
    <property type="project" value="UniProtKB-SubCell"/>
</dbReference>
<feature type="modified residue" description="Phosphohistidine" evidence="14">
    <location>
        <position position="1516"/>
    </location>
</feature>
<dbReference type="InterPro" id="IPR013767">
    <property type="entry name" value="PAS_fold"/>
</dbReference>
<dbReference type="NCBIfam" id="TIGR00229">
    <property type="entry name" value="sensory_box"/>
    <property type="match status" value="4"/>
</dbReference>
<evidence type="ECO:0000259" key="20">
    <source>
        <dbReference type="PROSITE" id="PS50113"/>
    </source>
</evidence>
<dbReference type="EC" id="2.7.13.3" evidence="3"/>
<keyword evidence="10 16" id="KW-0472">Membrane</keyword>
<dbReference type="PROSITE" id="PS50894">
    <property type="entry name" value="HPT"/>
    <property type="match status" value="1"/>
</dbReference>
<feature type="domain" description="PAS" evidence="19">
    <location>
        <begin position="793"/>
        <end position="863"/>
    </location>
</feature>
<feature type="domain" description="PAC" evidence="20">
    <location>
        <begin position="737"/>
        <end position="789"/>
    </location>
</feature>
<dbReference type="GO" id="GO:0000155">
    <property type="term" value="F:phosphorelay sensor kinase activity"/>
    <property type="evidence" value="ECO:0007669"/>
    <property type="project" value="InterPro"/>
</dbReference>
<dbReference type="PROSITE" id="PS50110">
    <property type="entry name" value="RESPONSE_REGULATORY"/>
    <property type="match status" value="2"/>
</dbReference>
<evidence type="ECO:0000256" key="2">
    <source>
        <dbReference type="ARBA" id="ARBA00004370"/>
    </source>
</evidence>
<keyword evidence="16" id="KW-1133">Transmembrane helix</keyword>
<comment type="function">
    <text evidence="12">Putative oxygen sensor; modulates the activity of FixJ, a transcriptional activator of nitrogen fixation fixK gene. FixL probably acts as a kinase that phosphorylates FixJ.</text>
</comment>
<dbReference type="GO" id="GO:0005524">
    <property type="term" value="F:ATP binding"/>
    <property type="evidence" value="ECO:0007669"/>
    <property type="project" value="UniProtKB-KW"/>
</dbReference>
<dbReference type="SMART" id="SM00086">
    <property type="entry name" value="PAC"/>
    <property type="match status" value="4"/>
</dbReference>
<feature type="domain" description="PAC" evidence="20">
    <location>
        <begin position="480"/>
        <end position="534"/>
    </location>
</feature>
<dbReference type="SMART" id="SM00091">
    <property type="entry name" value="PAS"/>
    <property type="match status" value="4"/>
</dbReference>
<keyword evidence="4 15" id="KW-0597">Phosphoprotein</keyword>
<keyword evidence="7" id="KW-0418">Kinase</keyword>
<dbReference type="PROSITE" id="PS50109">
    <property type="entry name" value="HIS_KIN"/>
    <property type="match status" value="1"/>
</dbReference>
<dbReference type="InterPro" id="IPR008207">
    <property type="entry name" value="Sig_transdc_His_kin_Hpt_dom"/>
</dbReference>
<feature type="domain" description="PAS" evidence="19">
    <location>
        <begin position="435"/>
        <end position="481"/>
    </location>
</feature>
<sequence length="1653" mass="181297">MSFDGILPRLLLAFLLLSPLPLAGLAWFYSGVFEQTLIDAAQRNLAAVADKKYDQINAYFDERLANGLWLARTTKIQEALPMLSALAARGGLRSERFQEMLRHYGKYYRTTYDSMGYYDLLLIDEAGNVVFSIRREADLGSNLNSGPYRDSALAVAHRDALALFEVQTSVDRAYAPSGGEPAIFIVTPVFRDGKAMGSLVLQMDMRKLAAVLGDNTGLGESGETVLAQSMEGGARYVSALRHVDNGAYRQLVPTDGRRARAMWFALEGKRGYGIATDYAGTEVIAAWRYLPALNWGMVVKIDTAEAFAPVYRLRAQVWGILGLLLLFSVATALAMGRGLVAPLQHLISATGRIAEGDLRQRAAVRGWHELRELAVSFNRMADRVSADQAMLERRVEARVSEVQRAKALYDALVASISAGVYTFRKRPYGGMGFEYVSPRFCELLGVAQEDIRRDPVLPFALVHPDDRDEMARRNQEAIDRLAPFRFECRFLVRGETRWFHIESDPLRTEEGASVWNGVLIDITERKLADAALAAAAEQTRTIVDNILDGIIAIDGLGIIQRFNRAAERIFGYTADEVVGRNINMLMPEPHHSLHDSYLTNYRAGGVGLIIGQAREVEALRKNGERFAMDLLVSEVRRYGGPMLIGIVRDITERKRLEAAQLESEARFRSTFDEAAIGMALVSPEGRFLQANDALCRIVGYAEDELRQKRFQDITHPDDLSGDLALAAELAAGARAGYQLEKRYFHKDGHVVWVQLNGSSVRDAEGGLLYFIAQIQDITERRQADAVLREALSKAQRYSDALDSVPAFIYIKDKRCRYVHANRAVLELFGCSAEDLPGSDDSRFFPPEAAARLRAVDERVLNLGEATQAEIDVPAADGQRRRVYWEIKHPIYDGNGEIWGLCGVSTDITERKLTEEALQAAKQVAEAASRAKSEFLANMSHEIRTPMNAILGLTQLVLEDELSARQADYLRKVHASSRALLGILNDVLDYSKIEAGRLELEWLPLRPEQALREVADLFGARVEEKGLELLVDIAPQVPAEVVGDSLRLTQVLNNLLGNAVKFTERGEICLSLDVASEDGDDILLRFAVRDTGIGMTKAQAGQLFEVFAQGDGSITRKYGGTGLGLAICRKLVALMGGEISVASVQGQGSTFTFTVRTRRSPNSPESQKLQRLGPRKVLVVDDQDSARRILFRCLDAWGLESGVAASGEEALACVREAAAAGAPFDALLLDWRMPGIDGLEVLRRLEAEAAEGHQPHALSIIMVTAHDRAALLAEAGALRIDRILAKPVTPSGLFDALALRGQASRQNPPANGGALEGNLEGMRVLLVEDNALNQMVAAEFLKKRGVRVTLANHGGEALEWVERQAFDAVLMDLHMPVMDGYETTRRIRALPKTAGLPIIAMTAAVLKEDREHCAAAGMVDFVAKPIVPAELARVLARWVNAPGQSAGGAAAEAETTAAPSDNLPGFDLAQALGRLDGDRELLRHLLRGFAEDQGDVMIRLDALLREGDLPQAAELLHTLKGVAANVGAVEVADAARRLEREIASGDQPISLRECADAMTRALAAIGSALTAANGESVAIDLRRLAALLAELRPYLEERELVPDELLHDLQQLARHEPPGAPLGRLLRQIDRFDHDGALGSVEQITAMWRLETRP</sequence>
<evidence type="ECO:0000259" key="17">
    <source>
        <dbReference type="PROSITE" id="PS50109"/>
    </source>
</evidence>
<feature type="domain" description="PAC" evidence="20">
    <location>
        <begin position="866"/>
        <end position="919"/>
    </location>
</feature>
<dbReference type="Pfam" id="PF08448">
    <property type="entry name" value="PAS_4"/>
    <property type="match status" value="1"/>
</dbReference>
<evidence type="ECO:0000256" key="1">
    <source>
        <dbReference type="ARBA" id="ARBA00000085"/>
    </source>
</evidence>
<keyword evidence="9" id="KW-0902">Two-component regulatory system</keyword>
<evidence type="ECO:0000256" key="16">
    <source>
        <dbReference type="SAM" id="Phobius"/>
    </source>
</evidence>
<evidence type="ECO:0000259" key="21">
    <source>
        <dbReference type="PROSITE" id="PS50885"/>
    </source>
</evidence>
<feature type="domain" description="HPt" evidence="22">
    <location>
        <begin position="1477"/>
        <end position="1571"/>
    </location>
</feature>
<feature type="modified residue" description="4-aspartylphosphate" evidence="15">
    <location>
        <position position="1371"/>
    </location>
</feature>
<dbReference type="CDD" id="cd00130">
    <property type="entry name" value="PAS"/>
    <property type="match status" value="4"/>
</dbReference>
<evidence type="ECO:0000256" key="14">
    <source>
        <dbReference type="PROSITE-ProRule" id="PRU00110"/>
    </source>
</evidence>
<dbReference type="PROSITE" id="PS50113">
    <property type="entry name" value="PAC"/>
    <property type="match status" value="4"/>
</dbReference>
<evidence type="ECO:0000256" key="3">
    <source>
        <dbReference type="ARBA" id="ARBA00012438"/>
    </source>
</evidence>
<keyword evidence="6" id="KW-0547">Nucleotide-binding</keyword>
<evidence type="ECO:0000259" key="22">
    <source>
        <dbReference type="PROSITE" id="PS50894"/>
    </source>
</evidence>